<sequence>MNGRKSYSAARLTYPDQGLTRLDRAPSGYRVVRHREAVGSGEEAFARLADGILGWNLHRGAGLRVDPATSRAAEGVDVVSRFGVGPLRLAAPCRVVWAVEEPDRAGFGYGTLPGHPASGEESFLAVLGSNGQVYLELFAFSRPSNWFYRAGAPVTVAVQEFVTRRYLAAARKLAAGS</sequence>
<dbReference type="Proteomes" id="UP001209654">
    <property type="component" value="Unassembled WGS sequence"/>
</dbReference>
<dbReference type="InterPro" id="IPR014457">
    <property type="entry name" value="UCP010260"/>
</dbReference>
<evidence type="ECO:0000313" key="2">
    <source>
        <dbReference type="EMBL" id="GLB68018.1"/>
    </source>
</evidence>
<keyword evidence="3" id="KW-1185">Reference proteome</keyword>
<dbReference type="PANTHER" id="PTHR34202:SF1">
    <property type="entry name" value="UPF0548 PROTEIN"/>
    <property type="match status" value="1"/>
</dbReference>
<feature type="domain" description="DUF1990" evidence="1">
    <location>
        <begin position="13"/>
        <end position="169"/>
    </location>
</feature>
<dbReference type="InterPro" id="IPR018960">
    <property type="entry name" value="DUF1990"/>
</dbReference>
<organism evidence="2 3">
    <name type="scientific">Arthrobacter mangrovi</name>
    <dbReference type="NCBI Taxonomy" id="2966350"/>
    <lineage>
        <taxon>Bacteria</taxon>
        <taxon>Bacillati</taxon>
        <taxon>Actinomycetota</taxon>
        <taxon>Actinomycetes</taxon>
        <taxon>Micrococcales</taxon>
        <taxon>Micrococcaceae</taxon>
        <taxon>Arthrobacter</taxon>
    </lineage>
</organism>
<dbReference type="PANTHER" id="PTHR34202">
    <property type="entry name" value="UPF0548 PROTEIN"/>
    <property type="match status" value="1"/>
</dbReference>
<dbReference type="RefSeq" id="WP_264796125.1">
    <property type="nucleotide sequence ID" value="NZ_BRVS01000012.1"/>
</dbReference>
<gene>
    <name evidence="2" type="ORF">AHIS1636_24600</name>
</gene>
<dbReference type="PIRSF" id="PIRSF010260">
    <property type="entry name" value="UCP010260"/>
    <property type="match status" value="1"/>
</dbReference>
<dbReference type="EMBL" id="BRVS01000012">
    <property type="protein sequence ID" value="GLB68018.1"/>
    <property type="molecule type" value="Genomic_DNA"/>
</dbReference>
<accession>A0ABQ5MVN0</accession>
<dbReference type="Pfam" id="PF09348">
    <property type="entry name" value="DUF1990"/>
    <property type="match status" value="1"/>
</dbReference>
<comment type="caution">
    <text evidence="2">The sequence shown here is derived from an EMBL/GenBank/DDBJ whole genome shotgun (WGS) entry which is preliminary data.</text>
</comment>
<name>A0ABQ5MVN0_9MICC</name>
<proteinExistence type="predicted"/>
<evidence type="ECO:0000313" key="3">
    <source>
        <dbReference type="Proteomes" id="UP001209654"/>
    </source>
</evidence>
<protein>
    <submittedName>
        <fullName evidence="2">DUF1990 domain-containing protein</fullName>
    </submittedName>
</protein>
<reference evidence="2 3" key="1">
    <citation type="journal article" date="2023" name="Int. J. Syst. Evol. Microbiol.">
        <title>Arthrobacter mangrovi sp. nov., an actinobacterium isolated from the rhizosphere of a mangrove.</title>
        <authorList>
            <person name="Hamada M."/>
            <person name="Saitou S."/>
            <person name="Enomoto N."/>
            <person name="Nanri K."/>
            <person name="Hidaka K."/>
            <person name="Miura T."/>
            <person name="Tamura T."/>
        </authorList>
    </citation>
    <scope>NUCLEOTIDE SEQUENCE [LARGE SCALE GENOMIC DNA]</scope>
    <source>
        <strain evidence="2 3">NBRC 112813</strain>
    </source>
</reference>
<evidence type="ECO:0000259" key="1">
    <source>
        <dbReference type="Pfam" id="PF09348"/>
    </source>
</evidence>